<gene>
    <name evidence="1" type="ORF">OBE_09162</name>
</gene>
<accession>K1TLC5</accession>
<organism evidence="1">
    <name type="scientific">human gut metagenome</name>
    <dbReference type="NCBI Taxonomy" id="408170"/>
    <lineage>
        <taxon>unclassified sequences</taxon>
        <taxon>metagenomes</taxon>
        <taxon>organismal metagenomes</taxon>
    </lineage>
</organism>
<sequence>MGLSNASEYVQGLYGDVTNILRGTLLMQPTIKA</sequence>
<comment type="caution">
    <text evidence="1">The sequence shown here is derived from an EMBL/GenBank/DDBJ whole genome shotgun (WGS) entry which is preliminary data.</text>
</comment>
<feature type="non-terminal residue" evidence="1">
    <location>
        <position position="33"/>
    </location>
</feature>
<proteinExistence type="predicted"/>
<reference evidence="1" key="1">
    <citation type="journal article" date="2013" name="Environ. Microbiol.">
        <title>Microbiota from the distal guts of lean and obese adolescents exhibit partial functional redundancy besides clear differences in community structure.</title>
        <authorList>
            <person name="Ferrer M."/>
            <person name="Ruiz A."/>
            <person name="Lanza F."/>
            <person name="Haange S.B."/>
            <person name="Oberbach A."/>
            <person name="Till H."/>
            <person name="Bargiela R."/>
            <person name="Campoy C."/>
            <person name="Segura M.T."/>
            <person name="Richter M."/>
            <person name="von Bergen M."/>
            <person name="Seifert J."/>
            <person name="Suarez A."/>
        </authorList>
    </citation>
    <scope>NUCLEOTIDE SEQUENCE</scope>
</reference>
<evidence type="ECO:0000313" key="1">
    <source>
        <dbReference type="EMBL" id="EKC60056.1"/>
    </source>
</evidence>
<dbReference type="EMBL" id="AJWZ01006340">
    <property type="protein sequence ID" value="EKC60056.1"/>
    <property type="molecule type" value="Genomic_DNA"/>
</dbReference>
<name>K1TLC5_9ZZZZ</name>
<dbReference type="AlphaFoldDB" id="K1TLC5"/>
<protein>
    <submittedName>
        <fullName evidence="1">Uncharacterized protein</fullName>
    </submittedName>
</protein>